<dbReference type="WBParaSite" id="MBELARI_LOCUS12452">
    <property type="protein sequence ID" value="MBELARI_LOCUS12452"/>
    <property type="gene ID" value="MBELARI_LOCUS12452"/>
</dbReference>
<protein>
    <submittedName>
        <fullName evidence="2">Uncharacterized protein</fullName>
    </submittedName>
</protein>
<dbReference type="Proteomes" id="UP000887575">
    <property type="component" value="Unassembled WGS sequence"/>
</dbReference>
<sequence length="69" mass="7934">MGRAKTKENNKDTPGGTIRILKSAESLEKVPQQKRNVEGRWLSRDHKLRIVFELGCKIYVMLCETTDIC</sequence>
<proteinExistence type="predicted"/>
<keyword evidence="1" id="KW-1185">Reference proteome</keyword>
<evidence type="ECO:0000313" key="1">
    <source>
        <dbReference type="Proteomes" id="UP000887575"/>
    </source>
</evidence>
<organism evidence="1 2">
    <name type="scientific">Mesorhabditis belari</name>
    <dbReference type="NCBI Taxonomy" id="2138241"/>
    <lineage>
        <taxon>Eukaryota</taxon>
        <taxon>Metazoa</taxon>
        <taxon>Ecdysozoa</taxon>
        <taxon>Nematoda</taxon>
        <taxon>Chromadorea</taxon>
        <taxon>Rhabditida</taxon>
        <taxon>Rhabditina</taxon>
        <taxon>Rhabditomorpha</taxon>
        <taxon>Rhabditoidea</taxon>
        <taxon>Rhabditidae</taxon>
        <taxon>Mesorhabditinae</taxon>
        <taxon>Mesorhabditis</taxon>
    </lineage>
</organism>
<accession>A0AAF3EEP5</accession>
<reference evidence="2" key="1">
    <citation type="submission" date="2024-02" db="UniProtKB">
        <authorList>
            <consortium name="WormBaseParasite"/>
        </authorList>
    </citation>
    <scope>IDENTIFICATION</scope>
</reference>
<dbReference type="AlphaFoldDB" id="A0AAF3EEP5"/>
<name>A0AAF3EEP5_9BILA</name>
<evidence type="ECO:0000313" key="2">
    <source>
        <dbReference type="WBParaSite" id="MBELARI_LOCUS12452"/>
    </source>
</evidence>